<evidence type="ECO:0000256" key="1">
    <source>
        <dbReference type="SAM" id="Phobius"/>
    </source>
</evidence>
<dbReference type="PANTHER" id="PTHR30383">
    <property type="entry name" value="THIOESTERASE 1/PROTEASE 1/LYSOPHOSPHOLIPASE L1"/>
    <property type="match status" value="1"/>
</dbReference>
<reference evidence="3 4" key="1">
    <citation type="submission" date="2016-10" db="EMBL/GenBank/DDBJ databases">
        <authorList>
            <person name="de Groot N.N."/>
        </authorList>
    </citation>
    <scope>NUCLEOTIDE SEQUENCE [LARGE SCALE GENOMIC DNA]</scope>
    <source>
        <strain evidence="4">E92,LMG 26720,CCM 7988</strain>
    </source>
</reference>
<protein>
    <submittedName>
        <fullName evidence="3">Lysophospholipase L1</fullName>
    </submittedName>
</protein>
<dbReference type="Pfam" id="PF13472">
    <property type="entry name" value="Lipase_GDSL_2"/>
    <property type="match status" value="1"/>
</dbReference>
<dbReference type="AlphaFoldDB" id="A0A1I5Z1J4"/>
<dbReference type="Gene3D" id="3.40.50.1110">
    <property type="entry name" value="SGNH hydrolase"/>
    <property type="match status" value="1"/>
</dbReference>
<dbReference type="Proteomes" id="UP000199306">
    <property type="component" value="Unassembled WGS sequence"/>
</dbReference>
<accession>A0A1I5Z1J4</accession>
<dbReference type="SUPFAM" id="SSF52266">
    <property type="entry name" value="SGNH hydrolase"/>
    <property type="match status" value="1"/>
</dbReference>
<proteinExistence type="predicted"/>
<name>A0A1I5Z1J4_9BACT</name>
<keyword evidence="1" id="KW-1133">Transmembrane helix</keyword>
<evidence type="ECO:0000313" key="3">
    <source>
        <dbReference type="EMBL" id="SFQ50346.1"/>
    </source>
</evidence>
<dbReference type="InterPro" id="IPR051532">
    <property type="entry name" value="Ester_Hydrolysis_Enzymes"/>
</dbReference>
<organism evidence="3 4">
    <name type="scientific">Pseudarcicella hirudinis</name>
    <dbReference type="NCBI Taxonomy" id="1079859"/>
    <lineage>
        <taxon>Bacteria</taxon>
        <taxon>Pseudomonadati</taxon>
        <taxon>Bacteroidota</taxon>
        <taxon>Cytophagia</taxon>
        <taxon>Cytophagales</taxon>
        <taxon>Flectobacillaceae</taxon>
        <taxon>Pseudarcicella</taxon>
    </lineage>
</organism>
<feature type="domain" description="SGNH hydrolase-type esterase" evidence="2">
    <location>
        <begin position="53"/>
        <end position="197"/>
    </location>
</feature>
<evidence type="ECO:0000313" key="4">
    <source>
        <dbReference type="Proteomes" id="UP000199306"/>
    </source>
</evidence>
<dbReference type="GO" id="GO:0016788">
    <property type="term" value="F:hydrolase activity, acting on ester bonds"/>
    <property type="evidence" value="ECO:0007669"/>
    <property type="project" value="UniProtKB-ARBA"/>
</dbReference>
<dbReference type="EMBL" id="FOXH01000023">
    <property type="protein sequence ID" value="SFQ50346.1"/>
    <property type="molecule type" value="Genomic_DNA"/>
</dbReference>
<gene>
    <name evidence="3" type="ORF">SAMN04515674_12353</name>
</gene>
<keyword evidence="4" id="KW-1185">Reference proteome</keyword>
<dbReference type="OrthoDB" id="9790057at2"/>
<dbReference type="RefSeq" id="WP_092019816.1">
    <property type="nucleotide sequence ID" value="NZ_FOXH01000023.1"/>
</dbReference>
<evidence type="ECO:0000259" key="2">
    <source>
        <dbReference type="Pfam" id="PF13472"/>
    </source>
</evidence>
<keyword evidence="1" id="KW-0812">Transmembrane</keyword>
<keyword evidence="1" id="KW-0472">Membrane</keyword>
<dbReference type="InterPro" id="IPR013830">
    <property type="entry name" value="SGNH_hydro"/>
</dbReference>
<feature type="transmembrane region" description="Helical" evidence="1">
    <location>
        <begin position="6"/>
        <end position="27"/>
    </location>
</feature>
<dbReference type="STRING" id="1079859.SAMN04515674_12353"/>
<dbReference type="InterPro" id="IPR036514">
    <property type="entry name" value="SGNH_hydro_sf"/>
</dbReference>
<sequence length="215" mass="24302">MKKYLFILSVSVNILSVTLLLGLGYMYHDKIIDRLSPQRQADILLIGDSRIAQENWQNLLGRTDIRNCAAGGLTTQQILWGIERGNLNCSPEICILEGGINDLLMGIPVERICNNFQAIISLLEKNKVIPILQTVIYTTDDPEVNLQVTEVNNCLKKLSLQRNICLLDINSFLSDGQRLNPKLSTDGIHLKAEAYEIWSGHLNLRIDSLLRKEYK</sequence>